<dbReference type="KEGG" id="tes:BW730_16820"/>
<dbReference type="EMBL" id="CP019606">
    <property type="protein sequence ID" value="AQP48909.1"/>
    <property type="molecule type" value="Genomic_DNA"/>
</dbReference>
<evidence type="ECO:0000313" key="1">
    <source>
        <dbReference type="EMBL" id="AQP48909.1"/>
    </source>
</evidence>
<evidence type="ECO:0000313" key="2">
    <source>
        <dbReference type="Proteomes" id="UP000188145"/>
    </source>
</evidence>
<evidence type="ECO:0008006" key="3">
    <source>
        <dbReference type="Google" id="ProtNLM"/>
    </source>
</evidence>
<reference evidence="2" key="1">
    <citation type="submission" date="2017-02" db="EMBL/GenBank/DDBJ databases">
        <title>Tessaracoccus aquaemaris sp. nov., isolated from the intestine of a Korean rockfish, Sebastes schlegelii, in a marine aquaculture pond.</title>
        <authorList>
            <person name="Tak E.J."/>
            <person name="Bae J.-W."/>
        </authorList>
    </citation>
    <scope>NUCLEOTIDE SEQUENCE [LARGE SCALE GENOMIC DNA]</scope>
    <source>
        <strain evidence="2">NSG39</strain>
    </source>
</reference>
<dbReference type="AlphaFoldDB" id="A0A1Q2CS19"/>
<accession>A0A1Q2CS19</accession>
<dbReference type="STRING" id="1332264.BW730_16820"/>
<sequence>MAKRERPEVPDQLADRVRAVMATLPETREEDAWVGVRWRVGSSTVAHLFGGEDQQFRIVLRGQSADVVAFEHLGHPYFRAGWGSDVIGLILDADTDWVEVAELLTESYCIQAPARLVGQLDLPDNDD</sequence>
<dbReference type="Proteomes" id="UP000188145">
    <property type="component" value="Chromosome"/>
</dbReference>
<dbReference type="RefSeq" id="WP_077687262.1">
    <property type="nucleotide sequence ID" value="NZ_CP019606.1"/>
</dbReference>
<gene>
    <name evidence="1" type="ORF">BW730_16820</name>
</gene>
<organism evidence="1 2">
    <name type="scientific">Tessaracoccus aquimaris</name>
    <dbReference type="NCBI Taxonomy" id="1332264"/>
    <lineage>
        <taxon>Bacteria</taxon>
        <taxon>Bacillati</taxon>
        <taxon>Actinomycetota</taxon>
        <taxon>Actinomycetes</taxon>
        <taxon>Propionibacteriales</taxon>
        <taxon>Propionibacteriaceae</taxon>
        <taxon>Tessaracoccus</taxon>
    </lineage>
</organism>
<proteinExistence type="predicted"/>
<keyword evidence="2" id="KW-1185">Reference proteome</keyword>
<protein>
    <recommendedName>
        <fullName evidence="3">MmcQ/YjbR family DNA-binding protein</fullName>
    </recommendedName>
</protein>
<name>A0A1Q2CS19_9ACTN</name>
<dbReference type="OrthoDB" id="8479417at2"/>